<evidence type="ECO:0000313" key="2">
    <source>
        <dbReference type="EMBL" id="KAJ3665591.1"/>
    </source>
</evidence>
<dbReference type="AlphaFoldDB" id="A0AA38J4L3"/>
<feature type="region of interest" description="Disordered" evidence="1">
    <location>
        <begin position="104"/>
        <end position="127"/>
    </location>
</feature>
<protein>
    <submittedName>
        <fullName evidence="2">Uncharacterized protein</fullName>
    </submittedName>
</protein>
<proteinExistence type="predicted"/>
<sequence>MLVDSATLNRKALGERIYREGVEIWKRKQELARLKKLKEQQEIRDMLEKYYPFGHARDVKPRGLRNLRLEGLFPNKDYMNGWSTENTLKQLDTVRPEVTNKMHKDVPLEKPKNNYDPKKQHPDKVKKYDPVFYPSKNIYVGSKNRKLSPLPHGKENGIELVPLLAKQRRFPMKIHLDTTDVTNQKKIHLSSLWNRQGSSYLRDLSQQMAYKQQKQKEMKAADEETVRHHFNTWDGFWGRPGHGAPKSAVKKQRLDRLLYPQMVPISVH</sequence>
<accession>A0AA38J4L3</accession>
<reference evidence="2" key="1">
    <citation type="journal article" date="2023" name="G3 (Bethesda)">
        <title>Whole genome assemblies of Zophobas morio and Tenebrio molitor.</title>
        <authorList>
            <person name="Kaur S."/>
            <person name="Stinson S.A."/>
            <person name="diCenzo G.C."/>
        </authorList>
    </citation>
    <scope>NUCLEOTIDE SEQUENCE</scope>
    <source>
        <strain evidence="2">QUZm001</strain>
    </source>
</reference>
<dbReference type="EMBL" id="JALNTZ010000001">
    <property type="protein sequence ID" value="KAJ3665591.1"/>
    <property type="molecule type" value="Genomic_DNA"/>
</dbReference>
<evidence type="ECO:0000313" key="3">
    <source>
        <dbReference type="Proteomes" id="UP001168821"/>
    </source>
</evidence>
<name>A0AA38J4L3_9CUCU</name>
<gene>
    <name evidence="2" type="ORF">Zmor_001082</name>
</gene>
<organism evidence="2 3">
    <name type="scientific">Zophobas morio</name>
    <dbReference type="NCBI Taxonomy" id="2755281"/>
    <lineage>
        <taxon>Eukaryota</taxon>
        <taxon>Metazoa</taxon>
        <taxon>Ecdysozoa</taxon>
        <taxon>Arthropoda</taxon>
        <taxon>Hexapoda</taxon>
        <taxon>Insecta</taxon>
        <taxon>Pterygota</taxon>
        <taxon>Neoptera</taxon>
        <taxon>Endopterygota</taxon>
        <taxon>Coleoptera</taxon>
        <taxon>Polyphaga</taxon>
        <taxon>Cucujiformia</taxon>
        <taxon>Tenebrionidae</taxon>
        <taxon>Zophobas</taxon>
    </lineage>
</organism>
<dbReference type="Proteomes" id="UP001168821">
    <property type="component" value="Unassembled WGS sequence"/>
</dbReference>
<comment type="caution">
    <text evidence="2">The sequence shown here is derived from an EMBL/GenBank/DDBJ whole genome shotgun (WGS) entry which is preliminary data.</text>
</comment>
<keyword evidence="3" id="KW-1185">Reference proteome</keyword>
<evidence type="ECO:0000256" key="1">
    <source>
        <dbReference type="SAM" id="MobiDB-lite"/>
    </source>
</evidence>